<evidence type="ECO:0000313" key="3">
    <source>
        <dbReference type="EMBL" id="MCK0206727.1"/>
    </source>
</evidence>
<gene>
    <name evidence="3" type="ORF">MWN33_01630</name>
</gene>
<dbReference type="RefSeq" id="WP_247198324.1">
    <property type="nucleotide sequence ID" value="NZ_JALKCG010000001.1"/>
</dbReference>
<dbReference type="SUPFAM" id="SSF53474">
    <property type="entry name" value="alpha/beta-Hydrolases"/>
    <property type="match status" value="1"/>
</dbReference>
<sequence length="323" mass="35070">MVAQAPEHIAVGEIAIPCADGVVLGGHFWPGAGSVSAGAVLVNPATGVLARYYHRYARFLAGHGFDVLTFDYRGIGASRPARLRGSPYRWRDWGERDVEAALGALAARARPGPLMAVGHSIGGFLPGLAPSGRRLERLLTMGAQYAWWADYAPRRRLGLFARWHLVMPAATALLGYFPGRRLGWLEDLPAGVAREWASRGPRFETSHPPGERVAVVARMGRVRAPILAVGVSDDPFGTVPALARTLAYYTGAERTQVEIAPADYGRDSIGHFNLFHDSHAAGFWLDTLIWLRDGRNPWPDRVVARMPGANPAQEASAQPRQSS</sequence>
<comment type="caution">
    <text evidence="3">The sequence shown here is derived from an EMBL/GenBank/DDBJ whole genome shotgun (WGS) entry which is preliminary data.</text>
</comment>
<evidence type="ECO:0000259" key="2">
    <source>
        <dbReference type="Pfam" id="PF12146"/>
    </source>
</evidence>
<feature type="domain" description="Serine aminopeptidase S33" evidence="2">
    <location>
        <begin position="47"/>
        <end position="125"/>
    </location>
</feature>
<keyword evidence="4" id="KW-1185">Reference proteome</keyword>
<dbReference type="EMBL" id="JALKCG010000001">
    <property type="protein sequence ID" value="MCK0206727.1"/>
    <property type="molecule type" value="Genomic_DNA"/>
</dbReference>
<dbReference type="InterPro" id="IPR029058">
    <property type="entry name" value="AB_hydrolase_fold"/>
</dbReference>
<dbReference type="Proteomes" id="UP001202867">
    <property type="component" value="Unassembled WGS sequence"/>
</dbReference>
<reference evidence="4" key="1">
    <citation type="submission" date="2023-07" db="EMBL/GenBank/DDBJ databases">
        <title>Ancylobacter moscoviensis sp. nov., facultatively methylotrophic bacteria from activated sludge and the reclassification of Starkeya novella (Starkey 1934) Kelly et al. 2000 as Ancylobacter novellus comb. nov., Starkeya koreensis Im et al. 2006 as Ancylobacter koreensis comb.nov., Angulomicrobium tetraedrale Vasil'eva et al. 1986 as Ancylobacter tetraedralis comb. nov., Angulomicrobium amanitiforme Fritz et al. 2004 as Ancylobacter amanitiformis comb. nov. and Methylorhabdus multivorans Doronina et al. 1996 as Ancylobacter multivorans comb. nov. and emended description of the genus Ancylobacter.</title>
        <authorList>
            <person name="Doronina N."/>
            <person name="Chemodurova A."/>
            <person name="Grouzdev D."/>
            <person name="Koziaeva V."/>
            <person name="Shi W."/>
            <person name="Wu L."/>
            <person name="Kaparullina E."/>
        </authorList>
    </citation>
    <scope>NUCLEOTIDE SEQUENCE [LARGE SCALE GENOMIC DNA]</scope>
    <source>
        <strain evidence="4">Jip08</strain>
    </source>
</reference>
<protein>
    <submittedName>
        <fullName evidence="3">Alpha/beta fold hydrolase</fullName>
    </submittedName>
</protein>
<proteinExistence type="predicted"/>
<dbReference type="InterPro" id="IPR017208">
    <property type="entry name" value="UCP037442_abhydr"/>
</dbReference>
<dbReference type="Pfam" id="PF12146">
    <property type="entry name" value="Hydrolase_4"/>
    <property type="match status" value="1"/>
</dbReference>
<dbReference type="Gene3D" id="3.40.50.1820">
    <property type="entry name" value="alpha/beta hydrolase"/>
    <property type="match status" value="1"/>
</dbReference>
<dbReference type="InterPro" id="IPR022742">
    <property type="entry name" value="Hydrolase_4"/>
</dbReference>
<feature type="compositionally biased region" description="Polar residues" evidence="1">
    <location>
        <begin position="313"/>
        <end position="323"/>
    </location>
</feature>
<dbReference type="GO" id="GO:0016787">
    <property type="term" value="F:hydrolase activity"/>
    <property type="evidence" value="ECO:0007669"/>
    <property type="project" value="UniProtKB-KW"/>
</dbReference>
<dbReference type="PIRSF" id="PIRSF037442">
    <property type="entry name" value="UCP037442_abhydr"/>
    <property type="match status" value="1"/>
</dbReference>
<name>A0ABT0DHH7_9HYPH</name>
<keyword evidence="3" id="KW-0378">Hydrolase</keyword>
<feature type="region of interest" description="Disordered" evidence="1">
    <location>
        <begin position="302"/>
        <end position="323"/>
    </location>
</feature>
<evidence type="ECO:0000256" key="1">
    <source>
        <dbReference type="SAM" id="MobiDB-lite"/>
    </source>
</evidence>
<accession>A0ABT0DHH7</accession>
<organism evidence="3 4">
    <name type="scientific">Ancylobacter koreensis</name>
    <dbReference type="NCBI Taxonomy" id="266121"/>
    <lineage>
        <taxon>Bacteria</taxon>
        <taxon>Pseudomonadati</taxon>
        <taxon>Pseudomonadota</taxon>
        <taxon>Alphaproteobacteria</taxon>
        <taxon>Hyphomicrobiales</taxon>
        <taxon>Xanthobacteraceae</taxon>
        <taxon>Ancylobacter</taxon>
    </lineage>
</organism>
<evidence type="ECO:0000313" key="4">
    <source>
        <dbReference type="Proteomes" id="UP001202867"/>
    </source>
</evidence>